<organism evidence="3 4">
    <name type="scientific">Rhodococcus erythropolis (strain PR4 / NBRC 100887)</name>
    <dbReference type="NCBI Taxonomy" id="234621"/>
    <lineage>
        <taxon>Bacteria</taxon>
        <taxon>Bacillati</taxon>
        <taxon>Actinomycetota</taxon>
        <taxon>Actinomycetes</taxon>
        <taxon>Mycobacteriales</taxon>
        <taxon>Nocardiaceae</taxon>
        <taxon>Rhodococcus</taxon>
        <taxon>Rhodococcus erythropolis group</taxon>
    </lineage>
</organism>
<reference evidence="3 4" key="2">
    <citation type="journal article" date="2006" name="Environ. Microbiol.">
        <title>Sequence analysis of three plasmids harboured in Rhodococcus erythropolis strain PR4.</title>
        <authorList>
            <person name="Sekine M."/>
            <person name="Tanikawa S."/>
            <person name="Omata S."/>
            <person name="Saito M."/>
            <person name="Fujisawa T."/>
            <person name="Tsukatani N."/>
            <person name="Tajima T."/>
            <person name="Sekigawa T."/>
            <person name="Kosugi H."/>
            <person name="Matsuo Y."/>
            <person name="Nishiko R."/>
            <person name="Imamura K."/>
            <person name="Ito M."/>
            <person name="Narita H."/>
            <person name="Tago S."/>
            <person name="Fujita N."/>
            <person name="Harayama S."/>
        </authorList>
    </citation>
    <scope>NUCLEOTIDE SEQUENCE [LARGE SCALE GENOMIC DNA]</scope>
    <source>
        <strain evidence="4">PR4 / NBRC 100887</strain>
        <plasmid evidence="3 4">pREL1</plasmid>
    </source>
</reference>
<protein>
    <recommendedName>
        <fullName evidence="5">PRTRC system protein E</fullName>
    </recommendedName>
</protein>
<dbReference type="KEGG" id="rer:RER_pREL1-02770"/>
<dbReference type="InterPro" id="IPR026935">
    <property type="entry name" value="BtrH_N"/>
</dbReference>
<dbReference type="EMBL" id="AP008931">
    <property type="protein sequence ID" value="BAE46220.1"/>
    <property type="molecule type" value="Genomic_DNA"/>
</dbReference>
<dbReference type="HOGENOM" id="CLU_069568_0_0_11"/>
<dbReference type="Proteomes" id="UP000002204">
    <property type="component" value="Plasmid pREL1"/>
</dbReference>
<keyword evidence="3" id="KW-0614">Plasmid</keyword>
<sequence>MASSQQRVVSPYPHRLGGHCGSGAMRDLLEWAGLGWNGPPDEGLVFALSGSLDLAYVRDTELMPPIYLVGRGGDLETDLPMRLGAAVSVHATDDPSEGWAWVRDSIQRGRPTLVWADIAELPYLRVQLQMSRHDIVVIGYDDEHQIAHVVDNDREDVQMVPYDALAKARSSQGFPVPTRHTFFDIEWHQKLPDLTVASRAAFAQAAAAMTASDGPSIVSGSDTAVGATGLAAVDLFADDLPRWPEVFPDDVLHLLLLGLRAFVEKAGTGGGLFRKLLASGAHDIARLTDDSAAAAVSDSARRCAATWSQVASLARSNGAPARERAREAARVAATLPKLERELVRALEAAGAATNTRAVVW</sequence>
<gene>
    <name evidence="3" type="ordered locus">RER_pREL1-02770</name>
</gene>
<dbReference type="InterPro" id="IPR032369">
    <property type="entry name" value="DUF4872"/>
</dbReference>
<evidence type="ECO:0000313" key="4">
    <source>
        <dbReference type="Proteomes" id="UP000002204"/>
    </source>
</evidence>
<dbReference type="AlphaFoldDB" id="Q3L993"/>
<evidence type="ECO:0000313" key="3">
    <source>
        <dbReference type="EMBL" id="BAE46220.1"/>
    </source>
</evidence>
<proteinExistence type="predicted"/>
<reference evidence="4" key="1">
    <citation type="submission" date="2005-03" db="EMBL/GenBank/DDBJ databases">
        <title>Comparison of the complete genome sequences of Rhodococcus erythropolis PR4 and Rhodococcus opacus B4.</title>
        <authorList>
            <person name="Takarada H."/>
            <person name="Sekine M."/>
            <person name="Hosoyama A."/>
            <person name="Yamada R."/>
            <person name="Fujisawa T."/>
            <person name="Omata S."/>
            <person name="Shimizu A."/>
            <person name="Tsukatani N."/>
            <person name="Tanikawa S."/>
            <person name="Fujita N."/>
            <person name="Harayama S."/>
        </authorList>
    </citation>
    <scope>NUCLEOTIDE SEQUENCE [LARGE SCALE GENOMIC DNA]</scope>
    <source>
        <strain evidence="4">PR4 / NBRC 100887</strain>
        <plasmid evidence="4">pREL1</plasmid>
    </source>
</reference>
<evidence type="ECO:0008006" key="5">
    <source>
        <dbReference type="Google" id="ProtNLM"/>
    </source>
</evidence>
<name>Q3L993_RHOE4</name>
<geneLocation type="plasmid" evidence="3 4">
    <name>pREL1</name>
</geneLocation>
<dbReference type="RefSeq" id="WP_011331520.1">
    <property type="nucleotide sequence ID" value="NC_007491.1"/>
</dbReference>
<feature type="domain" description="Butirosin biosynthesis protein H N-terminal" evidence="1">
    <location>
        <begin position="19"/>
        <end position="152"/>
    </location>
</feature>
<dbReference type="Pfam" id="PF14399">
    <property type="entry name" value="BtrH_N"/>
    <property type="match status" value="1"/>
</dbReference>
<dbReference type="Pfam" id="PF16169">
    <property type="entry name" value="DUF4872"/>
    <property type="match status" value="1"/>
</dbReference>
<accession>Q3L993</accession>
<evidence type="ECO:0000259" key="1">
    <source>
        <dbReference type="Pfam" id="PF14399"/>
    </source>
</evidence>
<dbReference type="PATRIC" id="fig|234621.6.peg.407"/>
<evidence type="ECO:0000259" key="2">
    <source>
        <dbReference type="Pfam" id="PF16169"/>
    </source>
</evidence>
<feature type="domain" description="DUF4872" evidence="2">
    <location>
        <begin position="163"/>
        <end position="346"/>
    </location>
</feature>